<dbReference type="SUPFAM" id="SSF49777">
    <property type="entry name" value="PEBP-like"/>
    <property type="match status" value="1"/>
</dbReference>
<sequence length="262" mass="28729">MPLRAYPRHSYSLSAGMQVLMAFTLTAFLMGMLVHMTGTTDVVLRGVQAKTMMQAQGIAVPLAAPDEPTTSDVLKEILSKVAKDVDVEELTADDSTFSVEYNGHKLHPGSFIPMIKAATAPNVTVDREGAYTWILIDIDAPDPADPSHAPFLHAITANLGKSTDDGDSGPVPVVSYFPVSPPTGAHRYVSLLFQQLDAADKDELSGYEDELKGRRPNFDVADYVDRENLAFVAYSYFYSTPQHHRIHKLHIQHLVSVTSRST</sequence>
<keyword evidence="1" id="KW-0472">Membrane</keyword>
<accession>A0A8K1CRT7</accession>
<name>A0A8K1CRT7_PYTOL</name>
<keyword evidence="3" id="KW-1185">Reference proteome</keyword>
<evidence type="ECO:0000256" key="1">
    <source>
        <dbReference type="SAM" id="Phobius"/>
    </source>
</evidence>
<dbReference type="InterPro" id="IPR036610">
    <property type="entry name" value="PEBP-like_sf"/>
</dbReference>
<keyword evidence="1" id="KW-0812">Transmembrane</keyword>
<gene>
    <name evidence="2" type="ORF">Poli38472_007475</name>
</gene>
<dbReference type="Gene3D" id="3.90.280.10">
    <property type="entry name" value="PEBP-like"/>
    <property type="match status" value="1"/>
</dbReference>
<organism evidence="2 3">
    <name type="scientific">Pythium oligandrum</name>
    <name type="common">Mycoparasitic fungus</name>
    <dbReference type="NCBI Taxonomy" id="41045"/>
    <lineage>
        <taxon>Eukaryota</taxon>
        <taxon>Sar</taxon>
        <taxon>Stramenopiles</taxon>
        <taxon>Oomycota</taxon>
        <taxon>Peronosporomycetes</taxon>
        <taxon>Pythiales</taxon>
        <taxon>Pythiaceae</taxon>
        <taxon>Pythium</taxon>
    </lineage>
</organism>
<dbReference type="PANTHER" id="PTHR11362">
    <property type="entry name" value="PHOSPHATIDYLETHANOLAMINE-BINDING PROTEIN"/>
    <property type="match status" value="1"/>
</dbReference>
<dbReference type="InterPro" id="IPR035810">
    <property type="entry name" value="PEBP_euk"/>
</dbReference>
<evidence type="ECO:0000313" key="3">
    <source>
        <dbReference type="Proteomes" id="UP000794436"/>
    </source>
</evidence>
<reference evidence="2" key="1">
    <citation type="submission" date="2019-03" db="EMBL/GenBank/DDBJ databases">
        <title>Long read genome sequence of the mycoparasitic Pythium oligandrum ATCC 38472 isolated from sugarbeet rhizosphere.</title>
        <authorList>
            <person name="Gaulin E."/>
        </authorList>
    </citation>
    <scope>NUCLEOTIDE SEQUENCE</scope>
    <source>
        <strain evidence="2">ATCC 38472_TT</strain>
    </source>
</reference>
<dbReference type="InterPro" id="IPR008914">
    <property type="entry name" value="PEBP"/>
</dbReference>
<protein>
    <recommendedName>
        <fullName evidence="4">PEBP-like protein</fullName>
    </recommendedName>
</protein>
<evidence type="ECO:0008006" key="4">
    <source>
        <dbReference type="Google" id="ProtNLM"/>
    </source>
</evidence>
<evidence type="ECO:0000313" key="2">
    <source>
        <dbReference type="EMBL" id="TMW67803.1"/>
    </source>
</evidence>
<dbReference type="EMBL" id="SPLM01000003">
    <property type="protein sequence ID" value="TMW67803.1"/>
    <property type="molecule type" value="Genomic_DNA"/>
</dbReference>
<dbReference type="Proteomes" id="UP000794436">
    <property type="component" value="Unassembled WGS sequence"/>
</dbReference>
<proteinExistence type="predicted"/>
<dbReference type="CDD" id="cd00866">
    <property type="entry name" value="PEBP_euk"/>
    <property type="match status" value="1"/>
</dbReference>
<feature type="transmembrane region" description="Helical" evidence="1">
    <location>
        <begin position="20"/>
        <end position="44"/>
    </location>
</feature>
<dbReference type="Pfam" id="PF01161">
    <property type="entry name" value="PBP"/>
    <property type="match status" value="1"/>
</dbReference>
<dbReference type="OrthoDB" id="2153661at2759"/>
<comment type="caution">
    <text evidence="2">The sequence shown here is derived from an EMBL/GenBank/DDBJ whole genome shotgun (WGS) entry which is preliminary data.</text>
</comment>
<keyword evidence="1" id="KW-1133">Transmembrane helix</keyword>
<dbReference type="PANTHER" id="PTHR11362:SF82">
    <property type="entry name" value="PHOSPHATIDYLETHANOLAMINE-BINDING PROTEIN 4"/>
    <property type="match status" value="1"/>
</dbReference>
<dbReference type="AlphaFoldDB" id="A0A8K1CRT7"/>